<dbReference type="EMBL" id="AK008356">
    <property type="protein sequence ID" value="BAB25626.1"/>
    <property type="molecule type" value="mRNA"/>
</dbReference>
<proteinExistence type="evidence at transcript level"/>
<keyword evidence="4" id="KW-1185">Reference proteome</keyword>
<organism evidence="1">
    <name type="scientific">Mus musculus</name>
    <name type="common">Mouse</name>
    <dbReference type="NCBI Taxonomy" id="10090"/>
    <lineage>
        <taxon>Eukaryota</taxon>
        <taxon>Metazoa</taxon>
        <taxon>Chordata</taxon>
        <taxon>Craniata</taxon>
        <taxon>Vertebrata</taxon>
        <taxon>Euteleostomi</taxon>
        <taxon>Mammalia</taxon>
        <taxon>Eutheria</taxon>
        <taxon>Euarchontoglires</taxon>
        <taxon>Glires</taxon>
        <taxon>Rodentia</taxon>
        <taxon>Myomorpha</taxon>
        <taxon>Muroidea</taxon>
        <taxon>Muridae</taxon>
        <taxon>Murinae</taxon>
        <taxon>Mus</taxon>
        <taxon>Mus</taxon>
    </lineage>
</organism>
<gene>
    <name evidence="2 3" type="primary">2010109A12Rik</name>
</gene>
<dbReference type="GeneTree" id="ENSGT00900000143778"/>
<dbReference type="AGR" id="MGI:1922860"/>
<dbReference type="MGI" id="MGI:1922860">
    <property type="gene designation" value="2010109A12Rik"/>
</dbReference>
<evidence type="ECO:0000313" key="2">
    <source>
        <dbReference type="Ensembl" id="ENSMUSP00000031330.5"/>
    </source>
</evidence>
<dbReference type="UCSC" id="uc029vjl.1">
    <property type="organism name" value="mouse"/>
</dbReference>
<dbReference type="HOGENOM" id="CLU_2060718_0_0_1"/>
<reference evidence="1" key="3">
    <citation type="journal article" date="2000" name="Genome Res.">
        <title>RIKEN integrated sequence analysis (RISA) system--384-format sequencing pipeline with 384 multicapillary sequencer.</title>
        <authorList>
            <person name="Shibata K."/>
            <person name="Itoh M."/>
            <person name="Aizawa K."/>
            <person name="Nagaoka S."/>
            <person name="Sasaki N."/>
            <person name="Carninci P."/>
            <person name="Konno H."/>
            <person name="Akiyama J."/>
            <person name="Nishi K."/>
            <person name="Kitsunai T."/>
            <person name="Tashiro H."/>
            <person name="Itoh M."/>
            <person name="Sumi N."/>
            <person name="Ishii Y."/>
            <person name="Nakamura S."/>
            <person name="Hazama M."/>
            <person name="Nishine T."/>
            <person name="Harada A."/>
            <person name="Yamamoto R."/>
            <person name="Matsumoto H."/>
            <person name="Sakaguchi S."/>
            <person name="Ikegami T."/>
            <person name="Kashiwagi K."/>
            <person name="Fujiwake S."/>
            <person name="Inoue K."/>
            <person name="Togawa Y."/>
            <person name="Izawa M."/>
            <person name="Ohara E."/>
            <person name="Watahiki M."/>
            <person name="Yoneda Y."/>
            <person name="Ishikawa T."/>
            <person name="Ozawa K."/>
            <person name="Tanaka T."/>
            <person name="Matsuura S."/>
            <person name="Kawai J."/>
            <person name="Okazaki Y."/>
            <person name="Muramatsu M."/>
            <person name="Inoue Y."/>
            <person name="Kira A."/>
            <person name="Hayashizaki Y."/>
        </authorList>
    </citation>
    <scope>NUCLEOTIDE SEQUENCE</scope>
    <source>
        <strain evidence="1">C57BL/6J</strain>
        <tissue evidence="1">Small intestine</tissue>
    </source>
</reference>
<reference evidence="1" key="2">
    <citation type="journal article" date="2000" name="Genome Res.">
        <title>Normalization and subtraction of cap-trapper-selected cDNAs to prepare full-length cDNA libraries for rapid discovery of new genes.</title>
        <authorList>
            <person name="Carninci P."/>
            <person name="Shibata Y."/>
            <person name="Hayatsu N."/>
            <person name="Sugahara Y."/>
            <person name="Shibata K."/>
            <person name="Itoh M."/>
            <person name="Konno H."/>
            <person name="Okazaki Y."/>
            <person name="Muramatsu M."/>
            <person name="Hayashizaki Y."/>
        </authorList>
    </citation>
    <scope>NUCLEOTIDE SEQUENCE</scope>
    <source>
        <strain evidence="1">C57BL/6J</strain>
        <tissue evidence="1">Small intestine</tissue>
    </source>
</reference>
<dbReference type="AlphaFoldDB" id="Q9D875"/>
<dbReference type="Bgee" id="ENSMUSG00000029384">
    <property type="expression patterns" value="Expressed in lumbar subsegment of spinal cord and 81 other cell types or tissues"/>
</dbReference>
<accession>Q9D875</accession>
<dbReference type="VEuPathDB" id="HostDB:ENSMUSG00000029384"/>
<reference evidence="1" key="5">
    <citation type="journal article" date="2001" name="Nature">
        <title>Functional annotation of a full-length mouse cDNA collection.</title>
        <authorList>
            <consortium name="The RIKEN Genome Exploration Research Group Phase II Team and the FANTOM Consortium"/>
        </authorList>
    </citation>
    <scope>NUCLEOTIDE SEQUENCE</scope>
    <source>
        <strain evidence="1">C57BL/6J</strain>
        <tissue evidence="1">Small intestine</tissue>
    </source>
</reference>
<dbReference type="BioGRID-ORCS" id="75610">
    <property type="hits" value="2 hits in 77 CRISPR screens"/>
</dbReference>
<reference evidence="2" key="10">
    <citation type="journal article" date="2011" name="PLoS Biol.">
        <title>Modernizing reference genome assemblies.</title>
        <authorList>
            <person name="Church D.M."/>
            <person name="Schneider V.A."/>
            <person name="Graves T."/>
            <person name="Auger K."/>
            <person name="Cunningham F."/>
            <person name="Bouk N."/>
            <person name="Chen H.C."/>
            <person name="Agarwala R."/>
            <person name="McLaren W.M."/>
            <person name="Ritchie G.R."/>
            <person name="Albracht D."/>
            <person name="Kremitzki M."/>
            <person name="Rock S."/>
            <person name="Kotkiewicz H."/>
            <person name="Kremitzki C."/>
            <person name="Wollam A."/>
            <person name="Trani L."/>
            <person name="Fulton L."/>
            <person name="Fulton R."/>
            <person name="Matthews L."/>
            <person name="Whitehead S."/>
            <person name="Chow W."/>
            <person name="Torrance J."/>
            <person name="Dunn M."/>
            <person name="Harden G."/>
            <person name="Threadgold G."/>
            <person name="Wood J."/>
            <person name="Collins J."/>
            <person name="Heath P."/>
            <person name="Griffiths G."/>
            <person name="Pelan S."/>
            <person name="Grafham D."/>
            <person name="Eichler E.E."/>
            <person name="Weinstock G."/>
            <person name="Mardis E.R."/>
            <person name="Wilson R.K."/>
            <person name="Howe K."/>
            <person name="Flicek P."/>
            <person name="Hubbard T."/>
        </authorList>
    </citation>
    <scope>NUCLEOTIDE SEQUENCE [LARGE SCALE GENOMIC DNA]</scope>
    <source>
        <strain evidence="2">C57BL/6J</strain>
    </source>
</reference>
<dbReference type="KEGG" id="mmu:75610"/>
<dbReference type="Ensembl" id="ENSMUST00000031330.5">
    <property type="protein sequence ID" value="ENSMUSP00000031330.5"/>
    <property type="gene ID" value="ENSMUSG00000029384.6"/>
</dbReference>
<evidence type="ECO:0000313" key="3">
    <source>
        <dbReference type="MGI" id="MGI:1922860"/>
    </source>
</evidence>
<dbReference type="PaxDb" id="10090-ENSMUSP00000031330"/>
<protein>
    <submittedName>
        <fullName evidence="2">RIKEN cDNA 2010109A12 gene</fullName>
    </submittedName>
</protein>
<reference evidence="1" key="7">
    <citation type="journal article" date="2005" name="Science">
        <title>The Transcriptional Landscape of the Mammalian Genome.</title>
        <authorList>
            <consortium name="The FANTOM Consortium"/>
            <consortium name="Riken Genome Exploration Research Group and Genome Science Group (Genome Network Project Core Group)"/>
        </authorList>
    </citation>
    <scope>NUCLEOTIDE SEQUENCE</scope>
    <source>
        <strain evidence="1">C57BL/6J</strain>
        <tissue evidence="1">Small intestine</tissue>
    </source>
</reference>
<evidence type="ECO:0000313" key="4">
    <source>
        <dbReference type="Proteomes" id="UP000000589"/>
    </source>
</evidence>
<reference evidence="1" key="6">
    <citation type="journal article" date="2002" name="Nature">
        <title>Analysis of the mouse transcriptome based on functional annotation of 60,770 full-length cDNAs.</title>
        <authorList>
            <consortium name="The FANTOM Consortium and the RIKEN Genome Exploration Research Group Phase I and II Team"/>
        </authorList>
    </citation>
    <scope>NUCLEOTIDE SEQUENCE</scope>
    <source>
        <strain evidence="1">C57BL/6J</strain>
        <tissue evidence="1">Small intestine</tissue>
    </source>
</reference>
<dbReference type="SMR" id="Q9D875"/>
<dbReference type="Proteomes" id="UP000000589">
    <property type="component" value="Chromosome 5"/>
</dbReference>
<reference evidence="2 4" key="9">
    <citation type="journal article" date="2009" name="PLoS Biol.">
        <title>Lineage-specific biology revealed by a finished genome assembly of the mouse.</title>
        <authorList>
            <consortium name="Mouse Genome Sequencing Consortium"/>
            <person name="Church D.M."/>
            <person name="Goodstadt L."/>
            <person name="Hillier L.W."/>
            <person name="Zody M.C."/>
            <person name="Goldstein S."/>
            <person name="She X."/>
            <person name="Bult C.J."/>
            <person name="Agarwala R."/>
            <person name="Cherry J.L."/>
            <person name="DiCuccio M."/>
            <person name="Hlavina W."/>
            <person name="Kapustin Y."/>
            <person name="Meric P."/>
            <person name="Maglott D."/>
            <person name="Birtle Z."/>
            <person name="Marques A.C."/>
            <person name="Graves T."/>
            <person name="Zhou S."/>
            <person name="Teague B."/>
            <person name="Potamousis K."/>
            <person name="Churas C."/>
            <person name="Place M."/>
            <person name="Herschleb J."/>
            <person name="Runnheim R."/>
            <person name="Forrest D."/>
            <person name="Amos-Landgraf J."/>
            <person name="Schwartz D.C."/>
            <person name="Cheng Z."/>
            <person name="Lindblad-Toh K."/>
            <person name="Eichler E.E."/>
            <person name="Ponting C.P."/>
        </authorList>
    </citation>
    <scope>NUCLEOTIDE SEQUENCE [LARGE SCALE GENOMIC DNA]</scope>
    <source>
        <strain evidence="2 4">C57BL/6J</strain>
    </source>
</reference>
<dbReference type="RefSeq" id="NP_083639.1">
    <property type="nucleotide sequence ID" value="NM_029363.1"/>
</dbReference>
<reference evidence="1" key="4">
    <citation type="submission" date="2000-07" db="EMBL/GenBank/DDBJ databases">
        <authorList>
            <person name="Adachi J."/>
            <person name="Aizawa K."/>
            <person name="Akahira S."/>
            <person name="Akimura T."/>
            <person name="Arai A."/>
            <person name="Aono H."/>
            <person name="Arakawa T."/>
            <person name="Bono H."/>
            <person name="Carninci P."/>
            <person name="Fukuda S."/>
            <person name="Fukunishi Y."/>
            <person name="Furuno M."/>
            <person name="Hanagaki T."/>
            <person name="Hara A."/>
            <person name="Hayatsu N."/>
            <person name="Hiramoto K."/>
            <person name="Hiraoka T."/>
            <person name="Hori F."/>
            <person name="Imotani K."/>
            <person name="Ishii Y."/>
            <person name="Itoh M."/>
            <person name="Izawa M."/>
            <person name="Kasukawa T."/>
            <person name="Kato H."/>
            <person name="Kawai J."/>
            <person name="Kojima Y."/>
            <person name="Konno H."/>
            <person name="Kouda M."/>
            <person name="Koya S."/>
            <person name="Kurihara C."/>
            <person name="Matsuyama T."/>
            <person name="Miyazaki A."/>
            <person name="Nishi K."/>
            <person name="Nomura K."/>
            <person name="Numazaki R."/>
            <person name="Ohno M."/>
            <person name="Okazaki Y."/>
            <person name="Okido T."/>
            <person name="Owa C."/>
            <person name="Saito H."/>
            <person name="Saito R."/>
            <person name="Sakai C."/>
            <person name="Sakai K."/>
            <person name="Sano H."/>
            <person name="Sasaki D."/>
            <person name="Shibata K."/>
            <person name="Shibata Y."/>
            <person name="Shinagawa A."/>
            <person name="Shiraki T."/>
            <person name="Sogabe Y."/>
            <person name="Suzuki H."/>
            <person name="Tagami M."/>
            <person name="Tagawa A."/>
            <person name="Takahashi F."/>
            <person name="Tanaka T."/>
            <person name="Tejima Y."/>
            <person name="Toya T."/>
            <person name="Yamamura T."/>
            <person name="Yasunishi A."/>
            <person name="Yoshida K."/>
            <person name="Yoshino M."/>
            <person name="Muramatsu M."/>
            <person name="Hayashizaki Y."/>
        </authorList>
    </citation>
    <scope>NUCLEOTIDE SEQUENCE</scope>
    <source>
        <strain evidence="1">C57BL/6J</strain>
        <tissue evidence="1">Small intestine</tissue>
    </source>
</reference>
<dbReference type="GeneID" id="75610"/>
<evidence type="ECO:0000313" key="1">
    <source>
        <dbReference type="EMBL" id="BAB25626.1"/>
    </source>
</evidence>
<sequence>MKRESAFCVHKEKESLKSMAFLHNLSWHNYCDTVESFLPLISSRKTGIKFLSESLKIMLDIERKKIASEICGERNQSVCENNSPPPQISDVLYHVSWRWPLIDFYWSTETITQEVTAHV</sequence>
<reference evidence="1" key="1">
    <citation type="journal article" date="1999" name="Methods Enzymol.">
        <title>High-efficiency full-length cDNA cloning.</title>
        <authorList>
            <person name="Carninci P."/>
            <person name="Hayashizaki Y."/>
        </authorList>
    </citation>
    <scope>NUCLEOTIDE SEQUENCE</scope>
    <source>
        <strain evidence="1">C57BL/6J</strain>
        <tissue evidence="1">Small intestine</tissue>
    </source>
</reference>
<reference evidence="2" key="11">
    <citation type="submission" date="2025-05" db="UniProtKB">
        <authorList>
            <consortium name="Ensembl"/>
        </authorList>
    </citation>
    <scope>IDENTIFICATION</scope>
    <source>
        <strain evidence="2">C57BL/6J</strain>
    </source>
</reference>
<reference evidence="1" key="8">
    <citation type="journal article" date="2005" name="Science">
        <title>Antisense Transcription in the Mammalian Transcriptome.</title>
        <authorList>
            <consortium name="RIKEN Genome Exploration Research Group and Genome Science Group (Genome Network Project Core Group) and the FANTOM Consortium"/>
        </authorList>
    </citation>
    <scope>NUCLEOTIDE SEQUENCE</scope>
    <source>
        <strain evidence="1">C57BL/6J</strain>
        <tissue evidence="1">Small intestine</tissue>
    </source>
</reference>
<name>Q9D875_MOUSE</name>